<dbReference type="Proteomes" id="UP000229112">
    <property type="component" value="Unassembled WGS sequence"/>
</dbReference>
<protein>
    <recommendedName>
        <fullName evidence="3">PD-(D/E)XK endonuclease-like domain-containing protein</fullName>
    </recommendedName>
</protein>
<evidence type="ECO:0008006" key="3">
    <source>
        <dbReference type="Google" id="ProtNLM"/>
    </source>
</evidence>
<reference evidence="2" key="1">
    <citation type="submission" date="2017-09" db="EMBL/GenBank/DDBJ databases">
        <title>Depth-based differentiation of microbial function through sediment-hosted aquifers and enrichment of novel symbionts in the deep terrestrial subsurface.</title>
        <authorList>
            <person name="Probst A.J."/>
            <person name="Ladd B."/>
            <person name="Jarett J.K."/>
            <person name="Geller-Mcgrath D.E."/>
            <person name="Sieber C.M.K."/>
            <person name="Emerson J.B."/>
            <person name="Anantharaman K."/>
            <person name="Thomas B.C."/>
            <person name="Malmstrom R."/>
            <person name="Stieglmeier M."/>
            <person name="Klingl A."/>
            <person name="Woyke T."/>
            <person name="Ryan C.M."/>
            <person name="Banfield J.F."/>
        </authorList>
    </citation>
    <scope>NUCLEOTIDE SEQUENCE [LARGE SCALE GENOMIC DNA]</scope>
</reference>
<evidence type="ECO:0000313" key="2">
    <source>
        <dbReference type="Proteomes" id="UP000229112"/>
    </source>
</evidence>
<organism evidence="1 2">
    <name type="scientific">Candidatus Harrisonbacteria bacterium CG10_big_fil_rev_8_21_14_0_10_38_8</name>
    <dbReference type="NCBI Taxonomy" id="1974582"/>
    <lineage>
        <taxon>Bacteria</taxon>
        <taxon>Candidatus Harrisoniibacteriota</taxon>
    </lineage>
</organism>
<evidence type="ECO:0000313" key="1">
    <source>
        <dbReference type="EMBL" id="PIT93352.1"/>
    </source>
</evidence>
<sequence length="254" mass="29513">MDNYYKSVEEFMDNAGYLIDGTWYPRVTKIVSIKSKPALYRFYSTVGYNRAREISSKSAEEGTIVHESVEKLLKGEKVGDVPYSVAASIFAFIDFYRKNEIKFHNEHIERRIFCKENRYAGTIDAVATIGGKTGILDIKTSESIYRDYNIQTAAYLHALKKEIPELETRWILRIDQNQKCDVCGAYRRTKGGREKIKKNGSPLCVSYNHQWAEPKGVVQLKEIEDDYQEDMEGFLGAKKLWEWENRDWLRKAGY</sequence>
<gene>
    <name evidence="1" type="ORF">COU06_00550</name>
</gene>
<accession>A0A2M6WKP7</accession>
<dbReference type="EMBL" id="PFAY01000003">
    <property type="protein sequence ID" value="PIT93352.1"/>
    <property type="molecule type" value="Genomic_DNA"/>
</dbReference>
<dbReference type="InterPro" id="IPR011604">
    <property type="entry name" value="PDDEXK-like_dom_sf"/>
</dbReference>
<comment type="caution">
    <text evidence="1">The sequence shown here is derived from an EMBL/GenBank/DDBJ whole genome shotgun (WGS) entry which is preliminary data.</text>
</comment>
<name>A0A2M6WKP7_9BACT</name>
<proteinExistence type="predicted"/>
<dbReference type="AlphaFoldDB" id="A0A2M6WKP7"/>
<dbReference type="Gene3D" id="3.90.320.10">
    <property type="match status" value="1"/>
</dbReference>